<feature type="domain" description="DUF6818" evidence="1">
    <location>
        <begin position="32"/>
        <end position="106"/>
    </location>
</feature>
<protein>
    <recommendedName>
        <fullName evidence="1">DUF6818 domain-containing protein</fullName>
    </recommendedName>
</protein>
<dbReference type="EMBL" id="KI913122">
    <property type="protein sequence ID" value="ETV82643.1"/>
    <property type="molecule type" value="Genomic_DNA"/>
</dbReference>
<dbReference type="GeneID" id="20807214"/>
<evidence type="ECO:0000259" key="1">
    <source>
        <dbReference type="Pfam" id="PF20681"/>
    </source>
</evidence>
<dbReference type="OrthoDB" id="99432at2759"/>
<dbReference type="PANTHER" id="PTHR34409:SF1">
    <property type="entry name" value="MYB-LIKE DOMAIN-CONTAINING PROTEIN"/>
    <property type="match status" value="1"/>
</dbReference>
<sequence length="210" mass="23396">MTLSSQKKVSRGRGWTEPEVQSMLDVIEDQLPMGPAQWDAVQESYMRIQPADQGAPPRDVDSIRRKFKTLRSARKPTGDPLYPPAVSRAKRIQRAIEPFMGVRDLECPDELGIMDEGEAMDEAESDVETKESSTTTSVVATQRTGLTAAELAVLGKASGSEPILSHKAQRRHKIDDILAAIAENQEAKRRRSENNPWLELFVHCTNGETR</sequence>
<gene>
    <name evidence="2" type="ORF">H257_05218</name>
</gene>
<accession>W4GUR5</accession>
<dbReference type="Pfam" id="PF20681">
    <property type="entry name" value="DUF6818"/>
    <property type="match status" value="1"/>
</dbReference>
<name>W4GUR5_APHAT</name>
<reference evidence="2" key="1">
    <citation type="submission" date="2013-12" db="EMBL/GenBank/DDBJ databases">
        <title>The Genome Sequence of Aphanomyces astaci APO3.</title>
        <authorList>
            <consortium name="The Broad Institute Genomics Platform"/>
            <person name="Russ C."/>
            <person name="Tyler B."/>
            <person name="van West P."/>
            <person name="Dieguez-Uribeondo J."/>
            <person name="Young S.K."/>
            <person name="Zeng Q."/>
            <person name="Gargeya S."/>
            <person name="Fitzgerald M."/>
            <person name="Abouelleil A."/>
            <person name="Alvarado L."/>
            <person name="Chapman S.B."/>
            <person name="Gainer-Dewar J."/>
            <person name="Goldberg J."/>
            <person name="Griggs A."/>
            <person name="Gujja S."/>
            <person name="Hansen M."/>
            <person name="Howarth C."/>
            <person name="Imamovic A."/>
            <person name="Ireland A."/>
            <person name="Larimer J."/>
            <person name="McCowan C."/>
            <person name="Murphy C."/>
            <person name="Pearson M."/>
            <person name="Poon T.W."/>
            <person name="Priest M."/>
            <person name="Roberts A."/>
            <person name="Saif S."/>
            <person name="Shea T."/>
            <person name="Sykes S."/>
            <person name="Wortman J."/>
            <person name="Nusbaum C."/>
            <person name="Birren B."/>
        </authorList>
    </citation>
    <scope>NUCLEOTIDE SEQUENCE [LARGE SCALE GENOMIC DNA]</scope>
    <source>
        <strain evidence="2">APO3</strain>
    </source>
</reference>
<dbReference type="RefSeq" id="XP_009828312.1">
    <property type="nucleotide sequence ID" value="XM_009830010.1"/>
</dbReference>
<evidence type="ECO:0000313" key="2">
    <source>
        <dbReference type="EMBL" id="ETV82643.1"/>
    </source>
</evidence>
<dbReference type="PANTHER" id="PTHR34409">
    <property type="entry name" value="SET DOMAIN-CONTAINING PROTEIN"/>
    <property type="match status" value="1"/>
</dbReference>
<dbReference type="AlphaFoldDB" id="W4GUR5"/>
<dbReference type="InterPro" id="IPR049203">
    <property type="entry name" value="DUF6818"/>
</dbReference>
<proteinExistence type="predicted"/>
<dbReference type="STRING" id="112090.W4GUR5"/>
<organism evidence="2">
    <name type="scientific">Aphanomyces astaci</name>
    <name type="common">Crayfish plague agent</name>
    <dbReference type="NCBI Taxonomy" id="112090"/>
    <lineage>
        <taxon>Eukaryota</taxon>
        <taxon>Sar</taxon>
        <taxon>Stramenopiles</taxon>
        <taxon>Oomycota</taxon>
        <taxon>Saprolegniomycetes</taxon>
        <taxon>Saprolegniales</taxon>
        <taxon>Verrucalvaceae</taxon>
        <taxon>Aphanomyces</taxon>
    </lineage>
</organism>
<dbReference type="VEuPathDB" id="FungiDB:H257_05218"/>